<protein>
    <submittedName>
        <fullName evidence="1">Catalase protein</fullName>
    </submittedName>
</protein>
<reference evidence="1" key="1">
    <citation type="journal article" date="2014" name="Genome Biol. Evol.">
        <title>Gene Loss Rather Than Gene Gain Is Associated with a Host Jump from Monocots to Dicots in the Smut Fungus Melanopsichium pennsylvanicum.</title>
        <authorList>
            <person name="Sharma R."/>
            <person name="Mishra B."/>
            <person name="Runge F."/>
            <person name="Thines M."/>
        </authorList>
    </citation>
    <scope>NUCLEOTIDE SEQUENCE</scope>
    <source>
        <strain evidence="1">4</strain>
    </source>
</reference>
<dbReference type="AlphaFoldDB" id="A0A077R074"/>
<dbReference type="EMBL" id="HG529526">
    <property type="protein sequence ID" value="CDI52078.1"/>
    <property type="molecule type" value="Genomic_DNA"/>
</dbReference>
<proteinExistence type="predicted"/>
<sequence>MNAYPRPRRIGLKRFNAREDPSCERTKRIQRRKIIEFNSCALLELNNAKNAKTYMIALRLLHGLNEDLSKGDDCKVQKKAMQEMSHPTSSLWRSVSMLDNFWKHHNKLNVRNGLVEHKPLRSINRVTKDVYRPSSTFRRRMNDRDEIMVDDISHILYK</sequence>
<accession>A0A077R074</accession>
<name>A0A077R074_9BASI</name>
<organism evidence="1">
    <name type="scientific">Melanopsichium pennsylvanicum 4</name>
    <dbReference type="NCBI Taxonomy" id="1398559"/>
    <lineage>
        <taxon>Eukaryota</taxon>
        <taxon>Fungi</taxon>
        <taxon>Dikarya</taxon>
        <taxon>Basidiomycota</taxon>
        <taxon>Ustilaginomycotina</taxon>
        <taxon>Ustilaginomycetes</taxon>
        <taxon>Ustilaginales</taxon>
        <taxon>Ustilaginaceae</taxon>
        <taxon>Melanopsichium</taxon>
    </lineage>
</organism>
<evidence type="ECO:0000313" key="1">
    <source>
        <dbReference type="EMBL" id="CDI52078.1"/>
    </source>
</evidence>